<dbReference type="Proteomes" id="UP000006578">
    <property type="component" value="Chromosome"/>
</dbReference>
<evidence type="ECO:0000256" key="3">
    <source>
        <dbReference type="ARBA" id="ARBA00022801"/>
    </source>
</evidence>
<dbReference type="Gene3D" id="1.10.10.10">
    <property type="entry name" value="Winged helix-like DNA-binding domain superfamily/Winged helix DNA-binding domain"/>
    <property type="match status" value="1"/>
</dbReference>
<dbReference type="PANTHER" id="PTHR30471">
    <property type="entry name" value="DNA REPAIR PROTEIN RADC"/>
    <property type="match status" value="1"/>
</dbReference>
<dbReference type="eggNOG" id="COG1846">
    <property type="taxonomic scope" value="Bacteria"/>
</dbReference>
<evidence type="ECO:0000259" key="6">
    <source>
        <dbReference type="PROSITE" id="PS50249"/>
    </source>
</evidence>
<keyword evidence="4" id="KW-0862">Zinc</keyword>
<dbReference type="Gene3D" id="3.40.140.10">
    <property type="entry name" value="Cytidine Deaminase, domain 2"/>
    <property type="match status" value="1"/>
</dbReference>
<gene>
    <name evidence="7" type="ordered locus">Sala_2488</name>
</gene>
<dbReference type="InterPro" id="IPR037518">
    <property type="entry name" value="MPN"/>
</dbReference>
<dbReference type="SUPFAM" id="SSF46785">
    <property type="entry name" value="Winged helix' DNA-binding domain"/>
    <property type="match status" value="1"/>
</dbReference>
<keyword evidence="3" id="KW-0378">Hydrolase</keyword>
<dbReference type="CDD" id="cd08071">
    <property type="entry name" value="MPN_DUF2466"/>
    <property type="match status" value="1"/>
</dbReference>
<evidence type="ECO:0000256" key="1">
    <source>
        <dbReference type="ARBA" id="ARBA00022670"/>
    </source>
</evidence>
<dbReference type="eggNOG" id="COG2003">
    <property type="taxonomic scope" value="Bacteria"/>
</dbReference>
<protein>
    <submittedName>
        <fullName evidence="7">DNA repair protein RadC</fullName>
    </submittedName>
</protein>
<dbReference type="InterPro" id="IPR036388">
    <property type="entry name" value="WH-like_DNA-bd_sf"/>
</dbReference>
<dbReference type="SUPFAM" id="SSF102712">
    <property type="entry name" value="JAB1/MPN domain"/>
    <property type="match status" value="1"/>
</dbReference>
<dbReference type="GO" id="GO:0006508">
    <property type="term" value="P:proteolysis"/>
    <property type="evidence" value="ECO:0007669"/>
    <property type="project" value="UniProtKB-KW"/>
</dbReference>
<evidence type="ECO:0000256" key="4">
    <source>
        <dbReference type="ARBA" id="ARBA00022833"/>
    </source>
</evidence>
<dbReference type="InterPro" id="IPR025657">
    <property type="entry name" value="RadC_JAB"/>
</dbReference>
<sequence length="354" mass="38240">MAGPGDSHPRNLASPASAGARRQRAVLANLVAAIEPDNSAAIAEALLAEHRTLARILVQSPETLARTLGKDSAVSALLCATQAAAIQSLRADLDDRGIDPANPKLLRYLKLSMGALPHETLRVLFLDPARRLIADEQLQQGTIGHVAIYPRTIFRRAVELDAAAIILVHNHPSGDPTPSEADVATTARLAAIGRALEIQLLEHIVVALRGHRAILKQGTALLYSPAPDHFLCDRSGNWHSAPDAPRALANAQRAARRRLLRRQLVGTPSLFGEPAWDMLVELFIHEAEAKPVSTSSLCISSGLPMSSALRLLQRLTDAGLVTREADRTDGRRNFILLDPDLGHRLMAYFAEGDE</sequence>
<dbReference type="GO" id="GO:0046872">
    <property type="term" value="F:metal ion binding"/>
    <property type="evidence" value="ECO:0007669"/>
    <property type="project" value="UniProtKB-KW"/>
</dbReference>
<name>Q1GQ77_SPHAL</name>
<proteinExistence type="predicted"/>
<dbReference type="KEGG" id="sal:Sala_2488"/>
<organism evidence="7 8">
    <name type="scientific">Sphingopyxis alaskensis (strain DSM 13593 / LMG 18877 / RB2256)</name>
    <name type="common">Sphingomonas alaskensis</name>
    <dbReference type="NCBI Taxonomy" id="317655"/>
    <lineage>
        <taxon>Bacteria</taxon>
        <taxon>Pseudomonadati</taxon>
        <taxon>Pseudomonadota</taxon>
        <taxon>Alphaproteobacteria</taxon>
        <taxon>Sphingomonadales</taxon>
        <taxon>Sphingomonadaceae</taxon>
        <taxon>Sphingopyxis</taxon>
    </lineage>
</organism>
<dbReference type="InterPro" id="IPR001405">
    <property type="entry name" value="UPF0758"/>
</dbReference>
<dbReference type="InterPro" id="IPR036390">
    <property type="entry name" value="WH_DNA-bd_sf"/>
</dbReference>
<dbReference type="STRING" id="317655.Sala_2488"/>
<dbReference type="GO" id="GO:0008237">
    <property type="term" value="F:metallopeptidase activity"/>
    <property type="evidence" value="ECO:0007669"/>
    <property type="project" value="UniProtKB-KW"/>
</dbReference>
<dbReference type="InterPro" id="IPR020891">
    <property type="entry name" value="UPF0758_CS"/>
</dbReference>
<dbReference type="EMBL" id="CP000356">
    <property type="protein sequence ID" value="ABF54195.1"/>
    <property type="molecule type" value="Genomic_DNA"/>
</dbReference>
<dbReference type="PROSITE" id="PS50249">
    <property type="entry name" value="MPN"/>
    <property type="match status" value="1"/>
</dbReference>
<keyword evidence="8" id="KW-1185">Reference proteome</keyword>
<dbReference type="HOGENOM" id="CLU_044985_0_0_5"/>
<dbReference type="PROSITE" id="PS01302">
    <property type="entry name" value="UPF0758"/>
    <property type="match status" value="1"/>
</dbReference>
<keyword evidence="1" id="KW-0645">Protease</keyword>
<evidence type="ECO:0000313" key="8">
    <source>
        <dbReference type="Proteomes" id="UP000006578"/>
    </source>
</evidence>
<evidence type="ECO:0000256" key="2">
    <source>
        <dbReference type="ARBA" id="ARBA00022723"/>
    </source>
</evidence>
<reference evidence="7 8" key="1">
    <citation type="journal article" date="2009" name="Proc. Natl. Acad. Sci. U.S.A.">
        <title>The genomic basis of trophic strategy in marine bacteria.</title>
        <authorList>
            <person name="Lauro F.M."/>
            <person name="McDougald D."/>
            <person name="Thomas T."/>
            <person name="Williams T.J."/>
            <person name="Egan S."/>
            <person name="Rice S."/>
            <person name="DeMaere M.Z."/>
            <person name="Ting L."/>
            <person name="Ertan H."/>
            <person name="Johnson J."/>
            <person name="Ferriera S."/>
            <person name="Lapidus A."/>
            <person name="Anderson I."/>
            <person name="Kyrpides N."/>
            <person name="Munk A.C."/>
            <person name="Detter C."/>
            <person name="Han C.S."/>
            <person name="Brown M.V."/>
            <person name="Robb F.T."/>
            <person name="Kjelleberg S."/>
            <person name="Cavicchioli R."/>
        </authorList>
    </citation>
    <scope>NUCLEOTIDE SEQUENCE [LARGE SCALE GENOMIC DNA]</scope>
    <source>
        <strain evidence="8">DSM 13593 / LMG 18877 / RB2256</strain>
    </source>
</reference>
<dbReference type="PANTHER" id="PTHR30471:SF3">
    <property type="entry name" value="UPF0758 PROTEIN YEES-RELATED"/>
    <property type="match status" value="1"/>
</dbReference>
<dbReference type="Pfam" id="PF04002">
    <property type="entry name" value="RadC"/>
    <property type="match status" value="1"/>
</dbReference>
<keyword evidence="5" id="KW-0482">Metalloprotease</keyword>
<keyword evidence="2" id="KW-0479">Metal-binding</keyword>
<evidence type="ECO:0000313" key="7">
    <source>
        <dbReference type="EMBL" id="ABF54195.1"/>
    </source>
</evidence>
<evidence type="ECO:0000256" key="5">
    <source>
        <dbReference type="ARBA" id="ARBA00023049"/>
    </source>
</evidence>
<dbReference type="AlphaFoldDB" id="Q1GQ77"/>
<feature type="domain" description="MPN" evidence="6">
    <location>
        <begin position="98"/>
        <end position="220"/>
    </location>
</feature>
<accession>Q1GQ77</accession>